<comment type="caution">
    <text evidence="1">The sequence shown here is derived from an EMBL/GenBank/DDBJ whole genome shotgun (WGS) entry which is preliminary data.</text>
</comment>
<dbReference type="EMBL" id="JAPTSV010000009">
    <property type="protein sequence ID" value="KAJ1524254.1"/>
    <property type="molecule type" value="Genomic_DNA"/>
</dbReference>
<evidence type="ECO:0000313" key="2">
    <source>
        <dbReference type="Proteomes" id="UP001075354"/>
    </source>
</evidence>
<gene>
    <name evidence="1" type="ORF">ONE63_010769</name>
</gene>
<dbReference type="Proteomes" id="UP001075354">
    <property type="component" value="Chromosome 9"/>
</dbReference>
<organism evidence="1 2">
    <name type="scientific">Megalurothrips usitatus</name>
    <name type="common">bean blossom thrips</name>
    <dbReference type="NCBI Taxonomy" id="439358"/>
    <lineage>
        <taxon>Eukaryota</taxon>
        <taxon>Metazoa</taxon>
        <taxon>Ecdysozoa</taxon>
        <taxon>Arthropoda</taxon>
        <taxon>Hexapoda</taxon>
        <taxon>Insecta</taxon>
        <taxon>Pterygota</taxon>
        <taxon>Neoptera</taxon>
        <taxon>Paraneoptera</taxon>
        <taxon>Thysanoptera</taxon>
        <taxon>Terebrantia</taxon>
        <taxon>Thripoidea</taxon>
        <taxon>Thripidae</taxon>
        <taxon>Megalurothrips</taxon>
    </lineage>
</organism>
<accession>A0AAV7XHS2</accession>
<keyword evidence="2" id="KW-1185">Reference proteome</keyword>
<sequence length="73" mass="8225">MLCSVQQFKCTKSSPNVRTVYAEHVPNQRSSYGAKDVVPQLAPPLPWHLGALFDLARRRDKPRHEPAQKPSST</sequence>
<dbReference type="AlphaFoldDB" id="A0AAV7XHS2"/>
<name>A0AAV7XHS2_9NEOP</name>
<reference evidence="1" key="1">
    <citation type="submission" date="2022-12" db="EMBL/GenBank/DDBJ databases">
        <title>Chromosome-level genome assembly of the bean flower thrips Megalurothrips usitatus.</title>
        <authorList>
            <person name="Ma L."/>
            <person name="Liu Q."/>
            <person name="Li H."/>
            <person name="Cai W."/>
        </authorList>
    </citation>
    <scope>NUCLEOTIDE SEQUENCE</scope>
    <source>
        <strain evidence="1">Cailab_2022a</strain>
    </source>
</reference>
<protein>
    <submittedName>
        <fullName evidence="1">Uncharacterized protein</fullName>
    </submittedName>
</protein>
<proteinExistence type="predicted"/>
<evidence type="ECO:0000313" key="1">
    <source>
        <dbReference type="EMBL" id="KAJ1524254.1"/>
    </source>
</evidence>